<dbReference type="GO" id="GO:0036440">
    <property type="term" value="F:citrate synthase activity"/>
    <property type="evidence" value="ECO:0007669"/>
    <property type="project" value="UniProtKB-EC"/>
</dbReference>
<dbReference type="EMBL" id="UGJB01000004">
    <property type="protein sequence ID" value="STQ13291.1"/>
    <property type="molecule type" value="Genomic_DNA"/>
</dbReference>
<evidence type="ECO:0000313" key="1">
    <source>
        <dbReference type="EMBL" id="STQ13291.1"/>
    </source>
</evidence>
<dbReference type="EC" id="2.3.3.1" evidence="1"/>
<proteinExistence type="predicted"/>
<evidence type="ECO:0000313" key="2">
    <source>
        <dbReference type="Proteomes" id="UP000255106"/>
    </source>
</evidence>
<gene>
    <name evidence="1" type="primary">gltA_5</name>
    <name evidence="1" type="ORF">NCTC10005_06102</name>
</gene>
<sequence>MHSEGMKIARPRQLYTGYEQRDFKSDLKR</sequence>
<keyword evidence="1" id="KW-0808">Transferase</keyword>
<keyword evidence="1" id="KW-0012">Acyltransferase</keyword>
<reference evidence="1 2" key="1">
    <citation type="submission" date="2018-06" db="EMBL/GenBank/DDBJ databases">
        <authorList>
            <consortium name="Pathogen Informatics"/>
            <person name="Doyle S."/>
        </authorList>
    </citation>
    <scope>NUCLEOTIDE SEQUENCE [LARGE SCALE GENOMIC DNA]</scope>
    <source>
        <strain evidence="1 2">NCTC10005</strain>
    </source>
</reference>
<name>A0A377M6K5_ENTCL</name>
<dbReference type="Proteomes" id="UP000255106">
    <property type="component" value="Unassembled WGS sequence"/>
</dbReference>
<dbReference type="AlphaFoldDB" id="A0A377M6K5"/>
<organism evidence="1 2">
    <name type="scientific">Enterobacter cloacae</name>
    <dbReference type="NCBI Taxonomy" id="550"/>
    <lineage>
        <taxon>Bacteria</taxon>
        <taxon>Pseudomonadati</taxon>
        <taxon>Pseudomonadota</taxon>
        <taxon>Gammaproteobacteria</taxon>
        <taxon>Enterobacterales</taxon>
        <taxon>Enterobacteriaceae</taxon>
        <taxon>Enterobacter</taxon>
        <taxon>Enterobacter cloacae complex</taxon>
    </lineage>
</organism>
<accession>A0A377M6K5</accession>
<protein>
    <submittedName>
        <fullName evidence="1">Citrate synthase I</fullName>
        <ecNumber evidence="1">2.3.3.1</ecNumber>
    </submittedName>
</protein>